<accession>A0A6V8NIJ1</accession>
<reference evidence="1 2" key="1">
    <citation type="journal article" date="2020" name="Front. Microbiol.">
        <title>Single-cell genomics of novel Actinobacteria with the Wood-Ljungdahl pathway discovered in a serpentinizing system.</title>
        <authorList>
            <person name="Merino N."/>
            <person name="Kawai M."/>
            <person name="Boyd E.S."/>
            <person name="Colman D.R."/>
            <person name="McGlynn S.E."/>
            <person name="Nealson K.H."/>
            <person name="Kurokawa K."/>
            <person name="Hongoh Y."/>
        </authorList>
    </citation>
    <scope>NUCLEOTIDE SEQUENCE [LARGE SCALE GENOMIC DNA]</scope>
    <source>
        <strain evidence="1 2">S03</strain>
    </source>
</reference>
<evidence type="ECO:0000313" key="1">
    <source>
        <dbReference type="EMBL" id="GFP20152.1"/>
    </source>
</evidence>
<evidence type="ECO:0000313" key="2">
    <source>
        <dbReference type="Proteomes" id="UP000574717"/>
    </source>
</evidence>
<dbReference type="EMBL" id="BLRU01000272">
    <property type="protein sequence ID" value="GFP20152.1"/>
    <property type="molecule type" value="Genomic_DNA"/>
</dbReference>
<proteinExistence type="predicted"/>
<gene>
    <name evidence="1" type="ORF">HKBW3S03_01653</name>
</gene>
<dbReference type="Proteomes" id="UP000574717">
    <property type="component" value="Unassembled WGS sequence"/>
</dbReference>
<organism evidence="1 2">
    <name type="scientific">Candidatus Hakubella thermalkaliphila</name>
    <dbReference type="NCBI Taxonomy" id="2754717"/>
    <lineage>
        <taxon>Bacteria</taxon>
        <taxon>Bacillati</taxon>
        <taxon>Actinomycetota</taxon>
        <taxon>Actinomycetota incertae sedis</taxon>
        <taxon>Candidatus Hakubellales</taxon>
        <taxon>Candidatus Hakubellaceae</taxon>
        <taxon>Candidatus Hakubella</taxon>
    </lineage>
</organism>
<comment type="caution">
    <text evidence="1">The sequence shown here is derived from an EMBL/GenBank/DDBJ whole genome shotgun (WGS) entry which is preliminary data.</text>
</comment>
<sequence>MNKYAINQERYDRSPGCLVRRKCPVKAVREIDGQFYLTPAPAAVAGSASASAPKERWRKSRPKLPTRLAWPASPLKIKKTLCVFCLGRVFFIR</sequence>
<protein>
    <submittedName>
        <fullName evidence="1">Uncharacterized protein</fullName>
    </submittedName>
</protein>
<dbReference type="AlphaFoldDB" id="A0A6V8NIJ1"/>
<name>A0A6V8NIJ1_9ACTN</name>